<dbReference type="Pfam" id="PF00111">
    <property type="entry name" value="Fer2"/>
    <property type="match status" value="1"/>
</dbReference>
<comment type="caution">
    <text evidence="2">The sequence shown here is derived from an EMBL/GenBank/DDBJ whole genome shotgun (WGS) entry which is preliminary data.</text>
</comment>
<dbReference type="InterPro" id="IPR006058">
    <property type="entry name" value="2Fe2S_fd_BS"/>
</dbReference>
<feature type="domain" description="2Fe-2S ferredoxin-type" evidence="1">
    <location>
        <begin position="1"/>
        <end position="88"/>
    </location>
</feature>
<dbReference type="EMBL" id="JSAN01000082">
    <property type="protein sequence ID" value="KIC71555.1"/>
    <property type="molecule type" value="Genomic_DNA"/>
</dbReference>
<dbReference type="GO" id="GO:0051537">
    <property type="term" value="F:2 iron, 2 sulfur cluster binding"/>
    <property type="evidence" value="ECO:0007669"/>
    <property type="project" value="InterPro"/>
</dbReference>
<dbReference type="InterPro" id="IPR012675">
    <property type="entry name" value="Beta-grasp_dom_sf"/>
</dbReference>
<accession>A0A0C1JJP2</accession>
<evidence type="ECO:0000259" key="1">
    <source>
        <dbReference type="PROSITE" id="PS51085"/>
    </source>
</evidence>
<dbReference type="Proteomes" id="UP000031465">
    <property type="component" value="Unassembled WGS sequence"/>
</dbReference>
<protein>
    <submittedName>
        <fullName evidence="2">Ferredoxin-4</fullName>
    </submittedName>
</protein>
<evidence type="ECO:0000313" key="2">
    <source>
        <dbReference type="EMBL" id="KIC71555.1"/>
    </source>
</evidence>
<dbReference type="RefSeq" id="WP_039358968.1">
    <property type="nucleotide sequence ID" value="NZ_JSAN01000082.1"/>
</dbReference>
<dbReference type="AlphaFoldDB" id="A0A0C1JJP2"/>
<dbReference type="PROSITE" id="PS51085">
    <property type="entry name" value="2FE2S_FER_2"/>
    <property type="match status" value="1"/>
</dbReference>
<reference evidence="2 3" key="1">
    <citation type="journal article" date="2014" name="Mol. Biol. Evol.">
        <title>Massive expansion of Ubiquitination-related gene families within the Chlamydiae.</title>
        <authorList>
            <person name="Domman D."/>
            <person name="Collingro A."/>
            <person name="Lagkouvardos I."/>
            <person name="Gehre L."/>
            <person name="Weinmaier T."/>
            <person name="Rattei T."/>
            <person name="Subtil A."/>
            <person name="Horn M."/>
        </authorList>
    </citation>
    <scope>NUCLEOTIDE SEQUENCE [LARGE SCALE GENOMIC DNA]</scope>
    <source>
        <strain evidence="2 3">EI2</strain>
    </source>
</reference>
<dbReference type="PATRIC" id="fig|362787.3.peg.1370"/>
<dbReference type="InterPro" id="IPR036010">
    <property type="entry name" value="2Fe-2S_ferredoxin-like_sf"/>
</dbReference>
<dbReference type="SUPFAM" id="SSF54292">
    <property type="entry name" value="2Fe-2S ferredoxin-like"/>
    <property type="match status" value="1"/>
</dbReference>
<name>A0A0C1JJP2_9BACT</name>
<organism evidence="2 3">
    <name type="scientific">Candidatus Protochlamydia amoebophila</name>
    <dbReference type="NCBI Taxonomy" id="362787"/>
    <lineage>
        <taxon>Bacteria</taxon>
        <taxon>Pseudomonadati</taxon>
        <taxon>Chlamydiota</taxon>
        <taxon>Chlamydiia</taxon>
        <taxon>Parachlamydiales</taxon>
        <taxon>Parachlamydiaceae</taxon>
        <taxon>Candidatus Protochlamydia</taxon>
    </lineage>
</organism>
<evidence type="ECO:0000313" key="3">
    <source>
        <dbReference type="Proteomes" id="UP000031465"/>
    </source>
</evidence>
<dbReference type="PROSITE" id="PS00197">
    <property type="entry name" value="2FE2S_FER_1"/>
    <property type="match status" value="1"/>
</dbReference>
<dbReference type="InterPro" id="IPR001041">
    <property type="entry name" value="2Fe-2S_ferredoxin-type"/>
</dbReference>
<dbReference type="Gene3D" id="3.10.20.30">
    <property type="match status" value="1"/>
</dbReference>
<gene>
    <name evidence="2" type="primary">fdxC</name>
    <name evidence="2" type="ORF">DB44_DJ00500</name>
</gene>
<dbReference type="CDD" id="cd00207">
    <property type="entry name" value="fer2"/>
    <property type="match status" value="1"/>
</dbReference>
<sequence>MATLVFDHNEEEIELPDDSPIAEICEEAGVPFACTEGVCGTCVIEIKEGKENLSPPTKEEEDFLGEGTCHERLACQCRIKQGRVRIIF</sequence>
<proteinExistence type="predicted"/>